<reference evidence="2" key="1">
    <citation type="submission" date="2021-02" db="EMBL/GenBank/DDBJ databases">
        <title>Genome sequence Cadophora malorum strain M34.</title>
        <authorList>
            <person name="Stefanovic E."/>
            <person name="Vu D."/>
            <person name="Scully C."/>
            <person name="Dijksterhuis J."/>
            <person name="Roader J."/>
            <person name="Houbraken J."/>
        </authorList>
    </citation>
    <scope>NUCLEOTIDE SEQUENCE</scope>
    <source>
        <strain evidence="2">M34</strain>
    </source>
</reference>
<name>A0A8H7WKL1_9HELO</name>
<feature type="compositionally biased region" description="Low complexity" evidence="1">
    <location>
        <begin position="220"/>
        <end position="242"/>
    </location>
</feature>
<evidence type="ECO:0000313" key="2">
    <source>
        <dbReference type="EMBL" id="KAG4426656.1"/>
    </source>
</evidence>
<feature type="compositionally biased region" description="Polar residues" evidence="1">
    <location>
        <begin position="258"/>
        <end position="267"/>
    </location>
</feature>
<feature type="region of interest" description="Disordered" evidence="1">
    <location>
        <begin position="636"/>
        <end position="840"/>
    </location>
</feature>
<feature type="region of interest" description="Disordered" evidence="1">
    <location>
        <begin position="1033"/>
        <end position="1057"/>
    </location>
</feature>
<comment type="caution">
    <text evidence="2">The sequence shown here is derived from an EMBL/GenBank/DDBJ whole genome shotgun (WGS) entry which is preliminary data.</text>
</comment>
<organism evidence="2 3">
    <name type="scientific">Cadophora malorum</name>
    <dbReference type="NCBI Taxonomy" id="108018"/>
    <lineage>
        <taxon>Eukaryota</taxon>
        <taxon>Fungi</taxon>
        <taxon>Dikarya</taxon>
        <taxon>Ascomycota</taxon>
        <taxon>Pezizomycotina</taxon>
        <taxon>Leotiomycetes</taxon>
        <taxon>Helotiales</taxon>
        <taxon>Ploettnerulaceae</taxon>
        <taxon>Cadophora</taxon>
    </lineage>
</organism>
<sequence length="1109" mass="121900">MQRPDENRSPSNFPRACEGMLKTTTETGDIGMFSIKPSRVPQSLGTPRKRGTSFNRENAHQKPRQNFQPYGVPVVDDRRRLPSYARDAASEVISMYESASQKSASRVFDEPDYRSCSMTQTSYSSYTLSNHRSYNSLRSQAETNPQVQRPRSPFAYPARLKRPGFRPSSPALTDGGIVDYSRRAEIERLPGPGHGTSSPSSLYAQRRRPHQSLRPDANESTPSLLSHSSPPRRSSSPLVPRSNGISSYDWARRPGPASVNTSPARSTFSLPSTVNLYASAQPPSTATTPGKVPPPSPLYYDYTEDFEVEVYNEPATIDPSPLFQVDKTILEDRPMSSERPRSKEYGANNEYNTFQVLSPESPVPLLISEQKAASQTPSEVGKENLTVQSLPLKTDTPPQDDHGSMSQNQKSVRLSGLGYGAQLLRSHVDEAFGNFPSSALEFTNPKKPHTGVSPDIQIPELSEALEKDVEMPSARSSYSIITSIPHFPSPPNAYDTPNPQYTTESVAEEAPDRPVLRAMGSRELADLGQTNHSSVNRQDLGMNASHSDLGTQEMNGPSTFNAGEIMLSATSGVKKSAQADHGVERHRVQQEPPSAARLLRRTPMTSPTVPEGFTLRKTEFVQGQNLSASLHNRWRAADGQSVPQIQPLKRSQYYGGRRPDISAISDQEAAKVPNFSHRDPKKDLPRSESPMLAPKPISPARQLKLKNSIPQLMKALPPLPPEPSSRPGSRSAQLETEKVELPCKFSPLEPEVVNSSDQIKPQVPAKHQLPSPSIATEKDKKQQQPEAVETRMTSATEYSGSPPGSSECSLPPPRMKLKVKSSGSQRPTSPPDSRPWNLTENYPWSSQSSIVRLPLAVPDSQISSKPPKFKLKVTRASNSTQGTVHVNRNLGDSKPLVHLRNPKDLFAPSTGIDNIFRQVSRHLYSRKASLASSHGSQNDANLPRYSMSNPTSTTMPPTVDSKIPQLPSASTNPLNKSEARSVFSDDSSNVHGSHSLRLRGRLSHLKARIAAPYAMRAGTQSHDDITWRNRHGAGAPVPAAARSSPDLHGNRKSTETARPMRRWVERARRHKLKAKIHVQSWLKEAKSAVNRVRTRSATGDGGDLGVIRG</sequence>
<evidence type="ECO:0000256" key="1">
    <source>
        <dbReference type="SAM" id="MobiDB-lite"/>
    </source>
</evidence>
<dbReference type="Proteomes" id="UP000664132">
    <property type="component" value="Unassembled WGS sequence"/>
</dbReference>
<feature type="compositionally biased region" description="Polar residues" evidence="1">
    <location>
        <begin position="930"/>
        <end position="940"/>
    </location>
</feature>
<accession>A0A8H7WKL1</accession>
<feature type="region of interest" description="Disordered" evidence="1">
    <location>
        <begin position="25"/>
        <end position="73"/>
    </location>
</feature>
<feature type="compositionally biased region" description="Polar residues" evidence="1">
    <location>
        <begin position="119"/>
        <end position="149"/>
    </location>
</feature>
<feature type="region of interest" description="Disordered" evidence="1">
    <location>
        <begin position="370"/>
        <end position="410"/>
    </location>
</feature>
<dbReference type="OrthoDB" id="4156126at2759"/>
<feature type="region of interest" description="Disordered" evidence="1">
    <location>
        <begin position="930"/>
        <end position="976"/>
    </location>
</feature>
<evidence type="ECO:0000313" key="3">
    <source>
        <dbReference type="Proteomes" id="UP000664132"/>
    </source>
</evidence>
<gene>
    <name evidence="2" type="ORF">IFR04_000087</name>
</gene>
<protein>
    <submittedName>
        <fullName evidence="2">Uncharacterized protein</fullName>
    </submittedName>
</protein>
<keyword evidence="3" id="KW-1185">Reference proteome</keyword>
<feature type="compositionally biased region" description="Low complexity" evidence="1">
    <location>
        <begin position="946"/>
        <end position="958"/>
    </location>
</feature>
<dbReference type="AlphaFoldDB" id="A0A8H7WKL1"/>
<feature type="compositionally biased region" description="Basic and acidic residues" evidence="1">
    <location>
        <begin position="676"/>
        <end position="686"/>
    </location>
</feature>
<proteinExistence type="predicted"/>
<dbReference type="EMBL" id="JAFJYH010000001">
    <property type="protein sequence ID" value="KAG4426656.1"/>
    <property type="molecule type" value="Genomic_DNA"/>
</dbReference>
<feature type="region of interest" description="Disordered" evidence="1">
    <location>
        <begin position="119"/>
        <end position="267"/>
    </location>
</feature>
<feature type="compositionally biased region" description="Polar residues" evidence="1">
    <location>
        <begin position="791"/>
        <end position="808"/>
    </location>
</feature>